<dbReference type="EMBL" id="JBFTWV010000020">
    <property type="protein sequence ID" value="KAL2797233.1"/>
    <property type="molecule type" value="Genomic_DNA"/>
</dbReference>
<keyword evidence="2" id="KW-0521">NADP</keyword>
<evidence type="ECO:0000313" key="4">
    <source>
        <dbReference type="EMBL" id="KAL2797233.1"/>
    </source>
</evidence>
<name>A0ABR4GDY0_9EURO</name>
<evidence type="ECO:0000313" key="5">
    <source>
        <dbReference type="Proteomes" id="UP001610563"/>
    </source>
</evidence>
<dbReference type="SUPFAM" id="SSF51735">
    <property type="entry name" value="NAD(P)-binding Rossmann-fold domains"/>
    <property type="match status" value="1"/>
</dbReference>
<reference evidence="4 5" key="1">
    <citation type="submission" date="2024-07" db="EMBL/GenBank/DDBJ databases">
        <title>Section-level genome sequencing and comparative genomics of Aspergillus sections Usti and Cavernicolus.</title>
        <authorList>
            <consortium name="Lawrence Berkeley National Laboratory"/>
            <person name="Nybo J.L."/>
            <person name="Vesth T.C."/>
            <person name="Theobald S."/>
            <person name="Frisvad J.C."/>
            <person name="Larsen T.O."/>
            <person name="Kjaerboelling I."/>
            <person name="Rothschild-Mancinelli K."/>
            <person name="Lyhne E.K."/>
            <person name="Kogle M.E."/>
            <person name="Barry K."/>
            <person name="Clum A."/>
            <person name="Na H."/>
            <person name="Ledsgaard L."/>
            <person name="Lin J."/>
            <person name="Lipzen A."/>
            <person name="Kuo A."/>
            <person name="Riley R."/>
            <person name="Mondo S."/>
            <person name="Labutti K."/>
            <person name="Haridas S."/>
            <person name="Pangalinan J."/>
            <person name="Salamov A.A."/>
            <person name="Simmons B.A."/>
            <person name="Magnuson J.K."/>
            <person name="Chen J."/>
            <person name="Drula E."/>
            <person name="Henrissat B."/>
            <person name="Wiebenga A."/>
            <person name="Lubbers R.J."/>
            <person name="Gomes A.C."/>
            <person name="Makela M.R."/>
            <person name="Stajich J."/>
            <person name="Grigoriev I.V."/>
            <person name="Mortensen U.H."/>
            <person name="De Vries R.P."/>
            <person name="Baker S.E."/>
            <person name="Andersen M.R."/>
        </authorList>
    </citation>
    <scope>NUCLEOTIDE SEQUENCE [LARGE SCALE GENOMIC DNA]</scope>
    <source>
        <strain evidence="4 5">CBS 209.92</strain>
    </source>
</reference>
<gene>
    <name evidence="4" type="ORF">BJX66DRAFT_335137</name>
</gene>
<organism evidence="4 5">
    <name type="scientific">Aspergillus keveii</name>
    <dbReference type="NCBI Taxonomy" id="714993"/>
    <lineage>
        <taxon>Eukaryota</taxon>
        <taxon>Fungi</taxon>
        <taxon>Dikarya</taxon>
        <taxon>Ascomycota</taxon>
        <taxon>Pezizomycotina</taxon>
        <taxon>Eurotiomycetes</taxon>
        <taxon>Eurotiomycetidae</taxon>
        <taxon>Eurotiales</taxon>
        <taxon>Aspergillaceae</taxon>
        <taxon>Aspergillus</taxon>
        <taxon>Aspergillus subgen. Nidulantes</taxon>
    </lineage>
</organism>
<comment type="caution">
    <text evidence="4">The sequence shown here is derived from an EMBL/GenBank/DDBJ whole genome shotgun (WGS) entry which is preliminary data.</text>
</comment>
<dbReference type="Pfam" id="PF00106">
    <property type="entry name" value="adh_short"/>
    <property type="match status" value="1"/>
</dbReference>
<dbReference type="InterPro" id="IPR036291">
    <property type="entry name" value="NAD(P)-bd_dom_sf"/>
</dbReference>
<proteinExistence type="inferred from homology"/>
<protein>
    <submittedName>
        <fullName evidence="4">Retinol dehydrogenase</fullName>
    </submittedName>
</protein>
<dbReference type="CDD" id="cd05327">
    <property type="entry name" value="retinol-DH_like_SDR_c_like"/>
    <property type="match status" value="1"/>
</dbReference>
<sequence length="307" mass="33196">MANDLPIPIPDLTGKVAIVTGGHTGLGFGTSIELAKHGARVYIASRSASKFNDAKRDILAEYPEANVRFLSLNLADLGSVKTAAERFLEQESNLHLLVNNAGVMCVPYEETVDGFEMQIAVNYIGHFLFTKLLLPVIQQAAESSDIGAVRIVNVSSDGHAKLAPKEGILFSDINMKDNFSVWARYGHSKLANVLHSRELAKRYPDILSVSVHPGTVKTNLSTGPVSSTPLYRFIKPLVELCAPGPRKGAANILFAATSPSLKPELHNGAYLLPVGKISAASKAGSDLKMASELWEWTEKALADREFM</sequence>
<dbReference type="Proteomes" id="UP001610563">
    <property type="component" value="Unassembled WGS sequence"/>
</dbReference>
<accession>A0ABR4GDY0</accession>
<dbReference type="Gene3D" id="3.40.50.720">
    <property type="entry name" value="NAD(P)-binding Rossmann-like Domain"/>
    <property type="match status" value="1"/>
</dbReference>
<evidence type="ECO:0000256" key="2">
    <source>
        <dbReference type="ARBA" id="ARBA00022857"/>
    </source>
</evidence>
<dbReference type="InterPro" id="IPR002347">
    <property type="entry name" value="SDR_fam"/>
</dbReference>
<dbReference type="PANTHER" id="PTHR24320:SF282">
    <property type="entry name" value="WW DOMAIN-CONTAINING OXIDOREDUCTASE"/>
    <property type="match status" value="1"/>
</dbReference>
<dbReference type="PRINTS" id="PR00081">
    <property type="entry name" value="GDHRDH"/>
</dbReference>
<evidence type="ECO:0000256" key="1">
    <source>
        <dbReference type="ARBA" id="ARBA00006484"/>
    </source>
</evidence>
<keyword evidence="5" id="KW-1185">Reference proteome</keyword>
<comment type="similarity">
    <text evidence="1">Belongs to the short-chain dehydrogenases/reductases (SDR) family.</text>
</comment>
<evidence type="ECO:0000256" key="3">
    <source>
        <dbReference type="ARBA" id="ARBA00023002"/>
    </source>
</evidence>
<dbReference type="PANTHER" id="PTHR24320">
    <property type="entry name" value="RETINOL DEHYDROGENASE"/>
    <property type="match status" value="1"/>
</dbReference>
<keyword evidence="3" id="KW-0560">Oxidoreductase</keyword>